<keyword evidence="3" id="KW-0233">DNA recombination</keyword>
<evidence type="ECO:0000313" key="8">
    <source>
        <dbReference type="EMBL" id="MBC5727701.1"/>
    </source>
</evidence>
<dbReference type="RefSeq" id="WP_186934942.1">
    <property type="nucleotide sequence ID" value="NZ_JACOPS010000001.1"/>
</dbReference>
<evidence type="ECO:0000256" key="3">
    <source>
        <dbReference type="ARBA" id="ARBA00023172"/>
    </source>
</evidence>
<dbReference type="InterPro" id="IPR011109">
    <property type="entry name" value="DNA_bind_recombinase_dom"/>
</dbReference>
<dbReference type="InterPro" id="IPR050639">
    <property type="entry name" value="SSR_resolvase"/>
</dbReference>
<feature type="active site" description="O-(5'-phospho-DNA)-serine intermediate" evidence="4">
    <location>
        <position position="15"/>
    </location>
</feature>
<keyword evidence="1" id="KW-0229">DNA integration</keyword>
<comment type="caution">
    <text evidence="8">The sequence shown here is derived from an EMBL/GenBank/DDBJ whole genome shotgun (WGS) entry which is preliminary data.</text>
</comment>
<dbReference type="CDD" id="cd00338">
    <property type="entry name" value="Ser_Recombinase"/>
    <property type="match status" value="1"/>
</dbReference>
<dbReference type="Pfam" id="PF07508">
    <property type="entry name" value="Recombinase"/>
    <property type="match status" value="1"/>
</dbReference>
<sequence>MEKELKTAAAYIRVSTDRQTELSPDSQLRIIKEYAKQNGYNIPSEYIFREDGLSGKYVKKRPQFIEMIGLAKQKPAPFSAILVWKFSRFARNQEESIVYKSMLKKNDVSVISCSETLDEENPFSSLIERIIEWMDEYYSIRLSGEVLRGMSEKVKRGQPVTIPSFGYDIVDKQYVINEEKAAIVRKIFTNYIDGKSSMQIASELNEIGVKTTRGNPFENRTIDYILKNPVYIGKIRWNQNGKTDYRYSNNKDIVYTQGVHKSIVSDEIFYKVQNLIETNGRKQRKGIHNNIKQEYMLHGLIKCSNCGSALAYSNKGLQCIKYSKSICKQSHYISLTNINNLVILGLEQVFENKDFKLSVKSLSQTVADCIDYTNLIEKENQKIQRIKNAYLEGIYTVEEVKEYKKSVEDKIKNLSSRQVQLKQEKTKPRKENVKEKKNFLATLKSPAISEKEKNEILKGFVDYIVFNRSTSSVNIFLYI</sequence>
<dbReference type="InterPro" id="IPR006119">
    <property type="entry name" value="Resolv_N"/>
</dbReference>
<dbReference type="InterPro" id="IPR038109">
    <property type="entry name" value="DNA_bind_recomb_sf"/>
</dbReference>
<organism evidence="8 9">
    <name type="scientific">Ruminococcus intestinalis</name>
    <dbReference type="NCBI Taxonomy" id="2763066"/>
    <lineage>
        <taxon>Bacteria</taxon>
        <taxon>Bacillati</taxon>
        <taxon>Bacillota</taxon>
        <taxon>Clostridia</taxon>
        <taxon>Eubacteriales</taxon>
        <taxon>Oscillospiraceae</taxon>
        <taxon>Ruminococcus</taxon>
    </lineage>
</organism>
<reference evidence="8 9" key="1">
    <citation type="submission" date="2020-08" db="EMBL/GenBank/DDBJ databases">
        <title>Genome public.</title>
        <authorList>
            <person name="Liu C."/>
            <person name="Sun Q."/>
        </authorList>
    </citation>
    <scope>NUCLEOTIDE SEQUENCE [LARGE SCALE GENOMIC DNA]</scope>
    <source>
        <strain evidence="8 9">NSJ-71</strain>
    </source>
</reference>
<keyword evidence="2" id="KW-0238">DNA-binding</keyword>
<evidence type="ECO:0000259" key="7">
    <source>
        <dbReference type="PROSITE" id="PS51737"/>
    </source>
</evidence>
<dbReference type="PANTHER" id="PTHR30461">
    <property type="entry name" value="DNA-INVERTASE FROM LAMBDOID PROPHAGE"/>
    <property type="match status" value="1"/>
</dbReference>
<accession>A0ABR7HJL5</accession>
<evidence type="ECO:0000256" key="4">
    <source>
        <dbReference type="PROSITE-ProRule" id="PRU10137"/>
    </source>
</evidence>
<proteinExistence type="predicted"/>
<feature type="domain" description="Recombinase" evidence="7">
    <location>
        <begin position="164"/>
        <end position="282"/>
    </location>
</feature>
<name>A0ABR7HJL5_9FIRM</name>
<protein>
    <submittedName>
        <fullName evidence="8">Recombinase family protein</fullName>
    </submittedName>
</protein>
<dbReference type="Proteomes" id="UP000636755">
    <property type="component" value="Unassembled WGS sequence"/>
</dbReference>
<evidence type="ECO:0000256" key="1">
    <source>
        <dbReference type="ARBA" id="ARBA00022908"/>
    </source>
</evidence>
<evidence type="ECO:0000256" key="2">
    <source>
        <dbReference type="ARBA" id="ARBA00023125"/>
    </source>
</evidence>
<evidence type="ECO:0000256" key="5">
    <source>
        <dbReference type="SAM" id="Coils"/>
    </source>
</evidence>
<evidence type="ECO:0000313" key="9">
    <source>
        <dbReference type="Proteomes" id="UP000636755"/>
    </source>
</evidence>
<keyword evidence="5" id="KW-0175">Coiled coil</keyword>
<dbReference type="SUPFAM" id="SSF53041">
    <property type="entry name" value="Resolvase-like"/>
    <property type="match status" value="1"/>
</dbReference>
<dbReference type="EMBL" id="JACOPS010000001">
    <property type="protein sequence ID" value="MBC5727701.1"/>
    <property type="molecule type" value="Genomic_DNA"/>
</dbReference>
<feature type="domain" description="Resolvase/invertase-type recombinase catalytic" evidence="6">
    <location>
        <begin position="7"/>
        <end position="157"/>
    </location>
</feature>
<dbReference type="Gene3D" id="3.40.50.1390">
    <property type="entry name" value="Resolvase, N-terminal catalytic domain"/>
    <property type="match status" value="1"/>
</dbReference>
<dbReference type="SMART" id="SM00857">
    <property type="entry name" value="Resolvase"/>
    <property type="match status" value="1"/>
</dbReference>
<keyword evidence="9" id="KW-1185">Reference proteome</keyword>
<gene>
    <name evidence="8" type="ORF">H8R91_03985</name>
</gene>
<dbReference type="PROSITE" id="PS51737">
    <property type="entry name" value="RECOMBINASE_DNA_BIND"/>
    <property type="match status" value="1"/>
</dbReference>
<dbReference type="PROSITE" id="PS51736">
    <property type="entry name" value="RECOMBINASES_3"/>
    <property type="match status" value="1"/>
</dbReference>
<dbReference type="InterPro" id="IPR036162">
    <property type="entry name" value="Resolvase-like_N_sf"/>
</dbReference>
<dbReference type="Gene3D" id="3.90.1750.20">
    <property type="entry name" value="Putative Large Serine Recombinase, Chain B, Domain 2"/>
    <property type="match status" value="1"/>
</dbReference>
<dbReference type="PROSITE" id="PS00397">
    <property type="entry name" value="RECOMBINASES_1"/>
    <property type="match status" value="1"/>
</dbReference>
<dbReference type="Pfam" id="PF00239">
    <property type="entry name" value="Resolvase"/>
    <property type="match status" value="1"/>
</dbReference>
<feature type="coiled-coil region" evidence="5">
    <location>
        <begin position="397"/>
        <end position="424"/>
    </location>
</feature>
<dbReference type="InterPro" id="IPR006118">
    <property type="entry name" value="Recombinase_CS"/>
</dbReference>
<dbReference type="PANTHER" id="PTHR30461:SF23">
    <property type="entry name" value="DNA RECOMBINASE-RELATED"/>
    <property type="match status" value="1"/>
</dbReference>
<evidence type="ECO:0000259" key="6">
    <source>
        <dbReference type="PROSITE" id="PS51736"/>
    </source>
</evidence>